<evidence type="ECO:0000256" key="1">
    <source>
        <dbReference type="ARBA" id="ARBA00022603"/>
    </source>
</evidence>
<keyword evidence="1" id="KW-0489">Methyltransferase</keyword>
<keyword evidence="2" id="KW-0808">Transferase</keyword>
<dbReference type="GO" id="GO:0035243">
    <property type="term" value="F:protein-arginine omega-N symmetric methyltransferase activity"/>
    <property type="evidence" value="ECO:0007669"/>
    <property type="project" value="TreeGrafter"/>
</dbReference>
<proteinExistence type="predicted"/>
<sequence>MHACSRILFPCCDENAMTALPPPDADAQAHSAELSTAIRHEIRAAGGSIPFSRFMELCLYAPGLGYYSAGATKFGGAGDFVTAPELGHLFAECVGEAVAPVLDELKDGWILEIGGGTGAFAADLLLHLQALNRLPARYCLLEPSAQLRERQREHLQNVLPADVFARVEWLDRPFEQPWRGIVFANEVLDALPTTRFAIAEDEVWEDHVALDANDAFVVIGRPADALVTASVRHVERALEQPFAEDYRSELLPQLPYWVQAVIGPLERGALLFIDYGYARGEYYQPQRSEGTLRAFRRHHVVDDVLAWPGLQDITASVDFTALAEAGTGAGFDFTGYCSQASFLLGNGLDRRLAAAEAQSADEVARLRLRQQVKRLTLPEEMGERFQVMGFARDVELGHAFLLGDLSHRL</sequence>
<accession>A0A2K1Q1L4</accession>
<dbReference type="SUPFAM" id="SSF53335">
    <property type="entry name" value="S-adenosyl-L-methionine-dependent methyltransferases"/>
    <property type="match status" value="1"/>
</dbReference>
<reference evidence="3 4" key="1">
    <citation type="submission" date="2017-08" db="EMBL/GenBank/DDBJ databases">
        <title>Lysobacter sylvestris genome.</title>
        <authorList>
            <person name="Zhang D.-C."/>
            <person name="Albuquerque L."/>
            <person name="Franca L."/>
            <person name="Froufe H.J.C."/>
            <person name="Barroso C."/>
            <person name="Egas C."/>
            <person name="Da Costa M."/>
            <person name="Margesin R."/>
        </authorList>
    </citation>
    <scope>NUCLEOTIDE SEQUENCE [LARGE SCALE GENOMIC DNA]</scope>
    <source>
        <strain evidence="3 4">AM20-91</strain>
    </source>
</reference>
<protein>
    <recommendedName>
        <fullName evidence="5">S-adenosyl-L-methionine-dependent methyltransferase</fullName>
    </recommendedName>
</protein>
<dbReference type="EMBL" id="NPZB01000001">
    <property type="protein sequence ID" value="PNS08930.1"/>
    <property type="molecule type" value="Genomic_DNA"/>
</dbReference>
<dbReference type="Pfam" id="PF02636">
    <property type="entry name" value="Methyltransf_28"/>
    <property type="match status" value="1"/>
</dbReference>
<dbReference type="PANTHER" id="PTHR12049">
    <property type="entry name" value="PROTEIN ARGININE METHYLTRANSFERASE NDUFAF7, MITOCHONDRIAL"/>
    <property type="match status" value="1"/>
</dbReference>
<evidence type="ECO:0000313" key="3">
    <source>
        <dbReference type="EMBL" id="PNS08930.1"/>
    </source>
</evidence>
<dbReference type="Proteomes" id="UP000236220">
    <property type="component" value="Unassembled WGS sequence"/>
</dbReference>
<dbReference type="InterPro" id="IPR029063">
    <property type="entry name" value="SAM-dependent_MTases_sf"/>
</dbReference>
<dbReference type="Gene3D" id="3.40.50.12710">
    <property type="match status" value="1"/>
</dbReference>
<name>A0A2K1Q1L4_9GAMM</name>
<keyword evidence="4" id="KW-1185">Reference proteome</keyword>
<dbReference type="InterPro" id="IPR038375">
    <property type="entry name" value="NDUFAF7_sf"/>
</dbReference>
<comment type="caution">
    <text evidence="3">The sequence shown here is derived from an EMBL/GenBank/DDBJ whole genome shotgun (WGS) entry which is preliminary data.</text>
</comment>
<evidence type="ECO:0000313" key="4">
    <source>
        <dbReference type="Proteomes" id="UP000236220"/>
    </source>
</evidence>
<dbReference type="GO" id="GO:0032259">
    <property type="term" value="P:methylation"/>
    <property type="evidence" value="ECO:0007669"/>
    <property type="project" value="UniProtKB-KW"/>
</dbReference>
<dbReference type="PANTHER" id="PTHR12049:SF7">
    <property type="entry name" value="PROTEIN ARGININE METHYLTRANSFERASE NDUFAF7, MITOCHONDRIAL"/>
    <property type="match status" value="1"/>
</dbReference>
<dbReference type="AlphaFoldDB" id="A0A2K1Q1L4"/>
<evidence type="ECO:0000256" key="2">
    <source>
        <dbReference type="ARBA" id="ARBA00022679"/>
    </source>
</evidence>
<evidence type="ECO:0008006" key="5">
    <source>
        <dbReference type="Google" id="ProtNLM"/>
    </source>
</evidence>
<organism evidence="3 4">
    <name type="scientific">Solilutibacter silvestris</name>
    <dbReference type="NCBI Taxonomy" id="1645665"/>
    <lineage>
        <taxon>Bacteria</taxon>
        <taxon>Pseudomonadati</taxon>
        <taxon>Pseudomonadota</taxon>
        <taxon>Gammaproteobacteria</taxon>
        <taxon>Lysobacterales</taxon>
        <taxon>Lysobacteraceae</taxon>
        <taxon>Solilutibacter</taxon>
    </lineage>
</organism>
<dbReference type="InterPro" id="IPR003788">
    <property type="entry name" value="NDUFAF7"/>
</dbReference>
<gene>
    <name evidence="3" type="ORF">Lysil_0559</name>
</gene>